<keyword evidence="2" id="KW-1185">Reference proteome</keyword>
<dbReference type="AlphaFoldDB" id="A0A9D3ZPY7"/>
<proteinExistence type="predicted"/>
<comment type="caution">
    <text evidence="1">The sequence shown here is derived from an EMBL/GenBank/DDBJ whole genome shotgun (WGS) entry which is preliminary data.</text>
</comment>
<dbReference type="Proteomes" id="UP000828251">
    <property type="component" value="Unassembled WGS sequence"/>
</dbReference>
<evidence type="ECO:0000313" key="2">
    <source>
        <dbReference type="Proteomes" id="UP000828251"/>
    </source>
</evidence>
<gene>
    <name evidence="1" type="ORF">J1N35_034309</name>
</gene>
<reference evidence="1 2" key="1">
    <citation type="journal article" date="2021" name="Plant Biotechnol. J.">
        <title>Multi-omics assisted identification of the key and species-specific regulatory components of drought-tolerant mechanisms in Gossypium stocksii.</title>
        <authorList>
            <person name="Yu D."/>
            <person name="Ke L."/>
            <person name="Zhang D."/>
            <person name="Wu Y."/>
            <person name="Sun Y."/>
            <person name="Mei J."/>
            <person name="Sun J."/>
            <person name="Sun Y."/>
        </authorList>
    </citation>
    <scope>NUCLEOTIDE SEQUENCE [LARGE SCALE GENOMIC DNA]</scope>
    <source>
        <strain evidence="2">cv. E1</strain>
        <tissue evidence="1">Leaf</tissue>
    </source>
</reference>
<dbReference type="EMBL" id="JAIQCV010000010">
    <property type="protein sequence ID" value="KAH1056244.1"/>
    <property type="molecule type" value="Genomic_DNA"/>
</dbReference>
<evidence type="ECO:0000313" key="1">
    <source>
        <dbReference type="EMBL" id="KAH1056244.1"/>
    </source>
</evidence>
<name>A0A9D3ZPY7_9ROSI</name>
<dbReference type="OrthoDB" id="10305764at2759"/>
<sequence length="96" mass="11158">MPQKRTHASIQVEESQNKFHCGETKARYDNDKYSSLMKNIEAEKLQEILKELTVLGSKSTVSKHETHTCCREYLTPLVKQRVELSEDLEEEEEDST</sequence>
<accession>A0A9D3ZPY7</accession>
<organism evidence="1 2">
    <name type="scientific">Gossypium stocksii</name>
    <dbReference type="NCBI Taxonomy" id="47602"/>
    <lineage>
        <taxon>Eukaryota</taxon>
        <taxon>Viridiplantae</taxon>
        <taxon>Streptophyta</taxon>
        <taxon>Embryophyta</taxon>
        <taxon>Tracheophyta</taxon>
        <taxon>Spermatophyta</taxon>
        <taxon>Magnoliopsida</taxon>
        <taxon>eudicotyledons</taxon>
        <taxon>Gunneridae</taxon>
        <taxon>Pentapetalae</taxon>
        <taxon>rosids</taxon>
        <taxon>malvids</taxon>
        <taxon>Malvales</taxon>
        <taxon>Malvaceae</taxon>
        <taxon>Malvoideae</taxon>
        <taxon>Gossypium</taxon>
    </lineage>
</organism>
<protein>
    <submittedName>
        <fullName evidence="1">Uncharacterized protein</fullName>
    </submittedName>
</protein>